<evidence type="ECO:0000259" key="2">
    <source>
        <dbReference type="Pfam" id="PF13843"/>
    </source>
</evidence>
<dbReference type="GO" id="GO:0043565">
    <property type="term" value="F:sequence-specific DNA binding"/>
    <property type="evidence" value="ECO:0007669"/>
    <property type="project" value="TreeGrafter"/>
</dbReference>
<feature type="region of interest" description="Disordered" evidence="1">
    <location>
        <begin position="1"/>
        <end position="42"/>
    </location>
</feature>
<dbReference type="InterPro" id="IPR052638">
    <property type="entry name" value="PiggyBac_TE-derived"/>
</dbReference>
<feature type="compositionally biased region" description="Basic and acidic residues" evidence="1">
    <location>
        <begin position="7"/>
        <end position="17"/>
    </location>
</feature>
<gene>
    <name evidence="3" type="primary">PGBD2</name>
    <name evidence="3" type="ORF">T4E_5755</name>
</gene>
<dbReference type="STRING" id="6337.A0A0V0YM49"/>
<name>A0A0V0YM49_TRIPS</name>
<accession>A0A0V0YM49</accession>
<proteinExistence type="predicted"/>
<reference evidence="3 4" key="1">
    <citation type="submission" date="2015-01" db="EMBL/GenBank/DDBJ databases">
        <title>Evolution of Trichinella species and genotypes.</title>
        <authorList>
            <person name="Korhonen P.K."/>
            <person name="Edoardo P."/>
            <person name="Giuseppe L.R."/>
            <person name="Gasser R.B."/>
        </authorList>
    </citation>
    <scope>NUCLEOTIDE SEQUENCE [LARGE SCALE GENOMIC DNA]</scope>
    <source>
        <strain evidence="3">ISS141</strain>
    </source>
</reference>
<dbReference type="PANTHER" id="PTHR47055">
    <property type="entry name" value="DDE_TNP_1_7 DOMAIN-CONTAINING PROTEIN"/>
    <property type="match status" value="1"/>
</dbReference>
<comment type="caution">
    <text evidence="3">The sequence shown here is derived from an EMBL/GenBank/DDBJ whole genome shotgun (WGS) entry which is preliminary data.</text>
</comment>
<dbReference type="PANTHER" id="PTHR47055:SF3">
    <property type="entry name" value="PHORBOL-ESTER_DAG-TYPE DOMAIN-CONTAINING PROTEIN"/>
    <property type="match status" value="1"/>
</dbReference>
<dbReference type="InterPro" id="IPR029526">
    <property type="entry name" value="PGBD"/>
</dbReference>
<sequence>MKRLRSSRNETLKKDEAEASTSHDASASSSMDISDSREGRRCEQISTLQEAKEVMATSNQVLNVVVLPPTTGDSGGDDTDQEYLPDDPEDEFDPAGKLEVEQEVKVEEFETAKLSRYFRLSKFNETKIFKKIASMIPLEVWFKVFTDEMIDHITFQSNLYAHRECNNKAFTVSPREIRQFIGVILLSGYNCQPEAKHYYWSTQPDMDAQGAISCISSSRFMEIKKYLYLADNQKLVKDDKMSKLCTNCSTPALSSMIRPYRSNGADTVMLPDKQLMKQKRGAFDCFVEEKPLSHLDFLRQVVLSLLQTERTATPRAASGSMSQLFDIRFLVFIL</sequence>
<protein>
    <submittedName>
        <fullName evidence="3">PiggyBac transposable element-derived protein 2</fullName>
    </submittedName>
</protein>
<dbReference type="Proteomes" id="UP000054815">
    <property type="component" value="Unassembled WGS sequence"/>
</dbReference>
<organism evidence="3 4">
    <name type="scientific">Trichinella pseudospiralis</name>
    <name type="common">Parasitic roundworm</name>
    <dbReference type="NCBI Taxonomy" id="6337"/>
    <lineage>
        <taxon>Eukaryota</taxon>
        <taxon>Metazoa</taxon>
        <taxon>Ecdysozoa</taxon>
        <taxon>Nematoda</taxon>
        <taxon>Enoplea</taxon>
        <taxon>Dorylaimia</taxon>
        <taxon>Trichinellida</taxon>
        <taxon>Trichinellidae</taxon>
        <taxon>Trichinella</taxon>
    </lineage>
</organism>
<evidence type="ECO:0000313" key="3">
    <source>
        <dbReference type="EMBL" id="KRY01433.1"/>
    </source>
</evidence>
<dbReference type="EMBL" id="JYDU01000003">
    <property type="protein sequence ID" value="KRY01433.1"/>
    <property type="molecule type" value="Genomic_DNA"/>
</dbReference>
<feature type="domain" description="PiggyBac transposable element-derived protein" evidence="2">
    <location>
        <begin position="137"/>
        <end position="243"/>
    </location>
</feature>
<evidence type="ECO:0000313" key="4">
    <source>
        <dbReference type="Proteomes" id="UP000054815"/>
    </source>
</evidence>
<dbReference type="Pfam" id="PF13843">
    <property type="entry name" value="DDE_Tnp_1_7"/>
    <property type="match status" value="1"/>
</dbReference>
<dbReference type="AlphaFoldDB" id="A0A0V0YM49"/>
<feature type="compositionally biased region" description="Low complexity" evidence="1">
    <location>
        <begin position="19"/>
        <end position="33"/>
    </location>
</feature>
<evidence type="ECO:0000256" key="1">
    <source>
        <dbReference type="SAM" id="MobiDB-lite"/>
    </source>
</evidence>